<organism evidence="1 2">
    <name type="scientific">Cladophialophora immunda</name>
    <dbReference type="NCBI Taxonomy" id="569365"/>
    <lineage>
        <taxon>Eukaryota</taxon>
        <taxon>Fungi</taxon>
        <taxon>Dikarya</taxon>
        <taxon>Ascomycota</taxon>
        <taxon>Pezizomycotina</taxon>
        <taxon>Eurotiomycetes</taxon>
        <taxon>Chaetothyriomycetidae</taxon>
        <taxon>Chaetothyriales</taxon>
        <taxon>Herpotrichiellaceae</taxon>
        <taxon>Cladophialophora</taxon>
    </lineage>
</organism>
<dbReference type="VEuPathDB" id="FungiDB:PV07_05888"/>
<dbReference type="GeneID" id="27345082"/>
<dbReference type="HOGENOM" id="CLU_2589554_0_0_1"/>
<sequence>MPLSIARSSIIMQILSESHIRDNLTLLILSPLRSQRSPLISALWQSPPFWALIFYNPPQPQLGKSGNQLVMGLADMDPAL</sequence>
<protein>
    <submittedName>
        <fullName evidence="1">Uncharacterized protein</fullName>
    </submittedName>
</protein>
<evidence type="ECO:0000313" key="1">
    <source>
        <dbReference type="EMBL" id="KIW30115.1"/>
    </source>
</evidence>
<keyword evidence="2" id="KW-1185">Reference proteome</keyword>
<dbReference type="EMBL" id="KN847042">
    <property type="protein sequence ID" value="KIW30115.1"/>
    <property type="molecule type" value="Genomic_DNA"/>
</dbReference>
<dbReference type="Proteomes" id="UP000054466">
    <property type="component" value="Unassembled WGS sequence"/>
</dbReference>
<dbReference type="AlphaFoldDB" id="A0A0D2CJ34"/>
<reference evidence="1 2" key="1">
    <citation type="submission" date="2015-01" db="EMBL/GenBank/DDBJ databases">
        <title>The Genome Sequence of Cladophialophora immunda CBS83496.</title>
        <authorList>
            <consortium name="The Broad Institute Genomics Platform"/>
            <person name="Cuomo C."/>
            <person name="de Hoog S."/>
            <person name="Gorbushina A."/>
            <person name="Stielow B."/>
            <person name="Teixiera M."/>
            <person name="Abouelleil A."/>
            <person name="Chapman S.B."/>
            <person name="Priest M."/>
            <person name="Young S.K."/>
            <person name="Wortman J."/>
            <person name="Nusbaum C."/>
            <person name="Birren B."/>
        </authorList>
    </citation>
    <scope>NUCLEOTIDE SEQUENCE [LARGE SCALE GENOMIC DNA]</scope>
    <source>
        <strain evidence="1 2">CBS 83496</strain>
    </source>
</reference>
<proteinExistence type="predicted"/>
<name>A0A0D2CJ34_9EURO</name>
<evidence type="ECO:0000313" key="2">
    <source>
        <dbReference type="Proteomes" id="UP000054466"/>
    </source>
</evidence>
<accession>A0A0D2CJ34</accession>
<dbReference type="RefSeq" id="XP_016250331.1">
    <property type="nucleotide sequence ID" value="XM_016392812.1"/>
</dbReference>
<gene>
    <name evidence="1" type="ORF">PV07_05888</name>
</gene>